<dbReference type="RefSeq" id="XP_003058733.1">
    <property type="nucleotide sequence ID" value="XM_003058687.1"/>
</dbReference>
<dbReference type="KEGG" id="mpp:MICPUCDRAFT_57812"/>
<dbReference type="SUPFAM" id="SSF47090">
    <property type="entry name" value="PGBD-like"/>
    <property type="match status" value="1"/>
</dbReference>
<proteinExistence type="predicted"/>
<dbReference type="InterPro" id="IPR036366">
    <property type="entry name" value="PGBDSf"/>
</dbReference>
<dbReference type="Gene3D" id="1.10.101.10">
    <property type="entry name" value="PGBD-like superfamily/PGBD"/>
    <property type="match status" value="1"/>
</dbReference>
<gene>
    <name evidence="1" type="ORF">MICPUCDRAFT_57812</name>
</gene>
<dbReference type="AlphaFoldDB" id="C1MST2"/>
<evidence type="ECO:0000313" key="1">
    <source>
        <dbReference type="EMBL" id="EEH57188.1"/>
    </source>
</evidence>
<evidence type="ECO:0000313" key="2">
    <source>
        <dbReference type="Proteomes" id="UP000001876"/>
    </source>
</evidence>
<sequence length="100" mass="11115">MSTGTGDACYLARDLGNGSYGGDVHCLQRFFARKGYLQEEATGYYGERTATAASRWKVRDETTRAARARTRSSARAFARSPLDANDRTDLFERATTDVSY</sequence>
<dbReference type="OrthoDB" id="2013641at2759"/>
<dbReference type="Proteomes" id="UP000001876">
    <property type="component" value="Unassembled WGS sequence"/>
</dbReference>
<dbReference type="InterPro" id="IPR036365">
    <property type="entry name" value="PGBD-like_sf"/>
</dbReference>
<name>C1MST2_MICPC</name>
<protein>
    <submittedName>
        <fullName evidence="1">Predicted protein</fullName>
    </submittedName>
</protein>
<reference evidence="1 2" key="1">
    <citation type="journal article" date="2009" name="Science">
        <title>Green evolution and dynamic adaptations revealed by genomes of the marine picoeukaryotes Micromonas.</title>
        <authorList>
            <person name="Worden A.Z."/>
            <person name="Lee J.H."/>
            <person name="Mock T."/>
            <person name="Rouze P."/>
            <person name="Simmons M.P."/>
            <person name="Aerts A.L."/>
            <person name="Allen A.E."/>
            <person name="Cuvelier M.L."/>
            <person name="Derelle E."/>
            <person name="Everett M.V."/>
            <person name="Foulon E."/>
            <person name="Grimwood J."/>
            <person name="Gundlach H."/>
            <person name="Henrissat B."/>
            <person name="Napoli C."/>
            <person name="McDonald S.M."/>
            <person name="Parker M.S."/>
            <person name="Rombauts S."/>
            <person name="Salamov A."/>
            <person name="Von Dassow P."/>
            <person name="Badger J.H."/>
            <person name="Coutinho P.M."/>
            <person name="Demir E."/>
            <person name="Dubchak I."/>
            <person name="Gentemann C."/>
            <person name="Eikrem W."/>
            <person name="Gready J.E."/>
            <person name="John U."/>
            <person name="Lanier W."/>
            <person name="Lindquist E.A."/>
            <person name="Lucas S."/>
            <person name="Mayer K.F."/>
            <person name="Moreau H."/>
            <person name="Not F."/>
            <person name="Otillar R."/>
            <person name="Panaud O."/>
            <person name="Pangilinan J."/>
            <person name="Paulsen I."/>
            <person name="Piegu B."/>
            <person name="Poliakov A."/>
            <person name="Robbens S."/>
            <person name="Schmutz J."/>
            <person name="Toulza E."/>
            <person name="Wyss T."/>
            <person name="Zelensky A."/>
            <person name="Zhou K."/>
            <person name="Armbrust E.V."/>
            <person name="Bhattacharya D."/>
            <person name="Goodenough U.W."/>
            <person name="Van de Peer Y."/>
            <person name="Grigoriev I.V."/>
        </authorList>
    </citation>
    <scope>NUCLEOTIDE SEQUENCE [LARGE SCALE GENOMIC DNA]</scope>
    <source>
        <strain evidence="1 2">CCMP1545</strain>
    </source>
</reference>
<accession>C1MST2</accession>
<dbReference type="EMBL" id="GG663739">
    <property type="protein sequence ID" value="EEH57188.1"/>
    <property type="molecule type" value="Genomic_DNA"/>
</dbReference>
<dbReference type="GeneID" id="9684172"/>
<organism evidence="2">
    <name type="scientific">Micromonas pusilla (strain CCMP1545)</name>
    <name type="common">Picoplanktonic green alga</name>
    <dbReference type="NCBI Taxonomy" id="564608"/>
    <lineage>
        <taxon>Eukaryota</taxon>
        <taxon>Viridiplantae</taxon>
        <taxon>Chlorophyta</taxon>
        <taxon>Mamiellophyceae</taxon>
        <taxon>Mamiellales</taxon>
        <taxon>Mamiellaceae</taxon>
        <taxon>Micromonas</taxon>
    </lineage>
</organism>
<keyword evidence="2" id="KW-1185">Reference proteome</keyword>